<comment type="function">
    <text evidence="11">Involved in protein N-glycosylation. Essential for the second step of the dolichol-linked oligosaccharide pathway. Anchors the catalytic subunit ALG13 to the ER.</text>
</comment>
<comment type="caution">
    <text evidence="13">The sequence shown here is derived from an EMBL/GenBank/DDBJ whole genome shotgun (WGS) entry which is preliminary data.</text>
</comment>
<comment type="subunit">
    <text evidence="4 11">Heterodimer with ALG13 to form a functional enzyme.</text>
</comment>
<accession>A0A167NQ69</accession>
<evidence type="ECO:0000313" key="13">
    <source>
        <dbReference type="EMBL" id="OAA55798.1"/>
    </source>
</evidence>
<dbReference type="PANTHER" id="PTHR12154">
    <property type="entry name" value="GLYCOSYL TRANSFERASE-RELATED"/>
    <property type="match status" value="1"/>
</dbReference>
<comment type="subcellular location">
    <subcellularLocation>
        <location evidence="1 11">Endoplasmic reticulum membrane</location>
        <topology evidence="1 11">Single-pass membrane protein</topology>
    </subcellularLocation>
    <subcellularLocation>
        <location evidence="2">Nucleus membrane</location>
        <topology evidence="2">Single-pass membrane protein</topology>
    </subcellularLocation>
</comment>
<dbReference type="AlphaFoldDB" id="A0A167NQ69"/>
<feature type="transmembrane region" description="Helical" evidence="11">
    <location>
        <begin position="151"/>
        <end position="173"/>
    </location>
</feature>
<feature type="transmembrane region" description="Helical" evidence="11">
    <location>
        <begin position="105"/>
        <end position="125"/>
    </location>
</feature>
<evidence type="ECO:0000256" key="8">
    <source>
        <dbReference type="ARBA" id="ARBA00022989"/>
    </source>
</evidence>
<evidence type="ECO:0000256" key="1">
    <source>
        <dbReference type="ARBA" id="ARBA00004389"/>
    </source>
</evidence>
<dbReference type="Proteomes" id="UP000076874">
    <property type="component" value="Unassembled WGS sequence"/>
</dbReference>
<keyword evidence="13" id="KW-0808">Transferase</keyword>
<organism evidence="13 14">
    <name type="scientific">Niveomyces insectorum RCEF 264</name>
    <dbReference type="NCBI Taxonomy" id="1081102"/>
    <lineage>
        <taxon>Eukaryota</taxon>
        <taxon>Fungi</taxon>
        <taxon>Dikarya</taxon>
        <taxon>Ascomycota</taxon>
        <taxon>Pezizomycotina</taxon>
        <taxon>Sordariomycetes</taxon>
        <taxon>Hypocreomycetidae</taxon>
        <taxon>Hypocreales</taxon>
        <taxon>Cordycipitaceae</taxon>
        <taxon>Niveomyces</taxon>
    </lineage>
</organism>
<gene>
    <name evidence="11" type="primary">ALG14</name>
    <name evidence="13" type="ORF">SPI_08005</name>
</gene>
<keyword evidence="7 11" id="KW-0256">Endoplasmic reticulum</keyword>
<keyword evidence="8 11" id="KW-1133">Transmembrane helix</keyword>
<dbReference type="GO" id="GO:0031965">
    <property type="term" value="C:nuclear membrane"/>
    <property type="evidence" value="ECO:0007669"/>
    <property type="project" value="UniProtKB-SubCell"/>
</dbReference>
<evidence type="ECO:0000256" key="7">
    <source>
        <dbReference type="ARBA" id="ARBA00022824"/>
    </source>
</evidence>
<dbReference type="OrthoDB" id="17098at2759"/>
<dbReference type="Pfam" id="PF08660">
    <property type="entry name" value="Alg14"/>
    <property type="match status" value="1"/>
</dbReference>
<evidence type="ECO:0000256" key="6">
    <source>
        <dbReference type="ARBA" id="ARBA00022692"/>
    </source>
</evidence>
<comment type="similarity">
    <text evidence="3 11">Belongs to the ALG14 family.</text>
</comment>
<proteinExistence type="inferred from homology"/>
<evidence type="ECO:0000256" key="4">
    <source>
        <dbReference type="ARBA" id="ARBA00011335"/>
    </source>
</evidence>
<evidence type="ECO:0000256" key="2">
    <source>
        <dbReference type="ARBA" id="ARBA00004590"/>
    </source>
</evidence>
<evidence type="ECO:0000256" key="9">
    <source>
        <dbReference type="ARBA" id="ARBA00023136"/>
    </source>
</evidence>
<keyword evidence="6 11" id="KW-0812">Transmembrane</keyword>
<dbReference type="PANTHER" id="PTHR12154:SF4">
    <property type="entry name" value="UDP-N-ACETYLGLUCOSAMINE TRANSFERASE SUBUNIT ALG14 HOMOLOG"/>
    <property type="match status" value="1"/>
</dbReference>
<dbReference type="EMBL" id="AZHD01000018">
    <property type="protein sequence ID" value="OAA55798.1"/>
    <property type="molecule type" value="Genomic_DNA"/>
</dbReference>
<evidence type="ECO:0000256" key="10">
    <source>
        <dbReference type="ARBA" id="ARBA00032062"/>
    </source>
</evidence>
<dbReference type="InterPro" id="IPR013969">
    <property type="entry name" value="Oligosacch_biosynth_Alg14"/>
</dbReference>
<comment type="caution">
    <text evidence="11">Lacks conserved residue(s) required for the propagation of feature annotation.</text>
</comment>
<evidence type="ECO:0000256" key="11">
    <source>
        <dbReference type="RuleBase" id="RU362127"/>
    </source>
</evidence>
<reference evidence="13 14" key="1">
    <citation type="journal article" date="2016" name="Genome Biol. Evol.">
        <title>Divergent and convergent evolution of fungal pathogenicity.</title>
        <authorList>
            <person name="Shang Y."/>
            <person name="Xiao G."/>
            <person name="Zheng P."/>
            <person name="Cen K."/>
            <person name="Zhan S."/>
            <person name="Wang C."/>
        </authorList>
    </citation>
    <scope>NUCLEOTIDE SEQUENCE [LARGE SCALE GENOMIC DNA]</scope>
    <source>
        <strain evidence="13 14">RCEF 264</strain>
    </source>
</reference>
<evidence type="ECO:0000256" key="12">
    <source>
        <dbReference type="SAM" id="MobiDB-lite"/>
    </source>
</evidence>
<dbReference type="GO" id="GO:0006488">
    <property type="term" value="P:dolichol-linked oligosaccharide biosynthetic process"/>
    <property type="evidence" value="ECO:0007669"/>
    <property type="project" value="InterPro"/>
</dbReference>
<keyword evidence="9 11" id="KW-0472">Membrane</keyword>
<evidence type="ECO:0000256" key="3">
    <source>
        <dbReference type="ARBA" id="ARBA00009731"/>
    </source>
</evidence>
<name>A0A167NQ69_9HYPO</name>
<dbReference type="GO" id="GO:0004577">
    <property type="term" value="F:N-acetylglucosaminyldiphosphodolichol N-acetylglucosaminyltransferase activity"/>
    <property type="evidence" value="ECO:0007669"/>
    <property type="project" value="TreeGrafter"/>
</dbReference>
<dbReference type="STRING" id="1081102.A0A167NQ69"/>
<evidence type="ECO:0000256" key="5">
    <source>
        <dbReference type="ARBA" id="ARBA00017467"/>
    </source>
</evidence>
<protein>
    <recommendedName>
        <fullName evidence="5 11">UDP-N-acetylglucosamine transferase subunit ALG14</fullName>
    </recommendedName>
    <alternativeName>
        <fullName evidence="10 11">Asparagine-linked glycosylation protein 14</fullName>
    </alternativeName>
</protein>
<dbReference type="GO" id="GO:0043541">
    <property type="term" value="C:UDP-N-acetylglucosamine transferase complex"/>
    <property type="evidence" value="ECO:0007669"/>
    <property type="project" value="TreeGrafter"/>
</dbReference>
<evidence type="ECO:0000313" key="14">
    <source>
        <dbReference type="Proteomes" id="UP000076874"/>
    </source>
</evidence>
<feature type="region of interest" description="Disordered" evidence="12">
    <location>
        <begin position="249"/>
        <end position="270"/>
    </location>
</feature>
<sequence>MDRAWQAARHGPVPDKVVMPPTYFVYVLGSGGHTGELCESIKQQFRPNPLSHRRYLISSGDRHSENAVAALEGLIERTCSSSGNSAGAGTWDIVRVVRARRVHQPLWTAWFSALLSALSIVQALLRSPKAASPDKTLKGENDGPSDGTFDYPHLIVTNGPGTGFIVCLVAFLLKMFFIVPANRCSVLYIETWAHVRTLSLTGKLFYYTRIADMFVVQHEELAKLTGERFVGEVTKFGNLLGIKKTLKPANPQPVGVQPVRRQSSSKSESS</sequence>
<keyword evidence="14" id="KW-1185">Reference proteome</keyword>